<dbReference type="AlphaFoldDB" id="A0A3P7J676"/>
<keyword evidence="1" id="KW-0732">Signal</keyword>
<accession>A0A3P7J676</accession>
<evidence type="ECO:0000313" key="3">
    <source>
        <dbReference type="Proteomes" id="UP000270094"/>
    </source>
</evidence>
<reference evidence="2 3" key="1">
    <citation type="submission" date="2018-11" db="EMBL/GenBank/DDBJ databases">
        <authorList>
            <consortium name="Pathogen Informatics"/>
        </authorList>
    </citation>
    <scope>NUCLEOTIDE SEQUENCE [LARGE SCALE GENOMIC DNA]</scope>
</reference>
<dbReference type="Proteomes" id="UP000270094">
    <property type="component" value="Unassembled WGS sequence"/>
</dbReference>
<dbReference type="EMBL" id="UYYB01109745">
    <property type="protein sequence ID" value="VDM80731.1"/>
    <property type="molecule type" value="Genomic_DNA"/>
</dbReference>
<sequence>MTAGTPVALFAFVVVPAVPLHLAGMEQLGHGLVVEAVHGSVHLRAEPAAVAVAHRLLVNSEPQSDAMVPQVDLAVASAVRRTSRLKRLIFDLRLFISQNHMTNRQYVLD</sequence>
<protein>
    <recommendedName>
        <fullName evidence="4">Secreted protein</fullName>
    </recommendedName>
</protein>
<proteinExistence type="predicted"/>
<evidence type="ECO:0000313" key="2">
    <source>
        <dbReference type="EMBL" id="VDM80731.1"/>
    </source>
</evidence>
<evidence type="ECO:0000256" key="1">
    <source>
        <dbReference type="SAM" id="SignalP"/>
    </source>
</evidence>
<keyword evidence="3" id="KW-1185">Reference proteome</keyword>
<name>A0A3P7J676_STRVU</name>
<gene>
    <name evidence="2" type="ORF">SVUK_LOCUS15729</name>
</gene>
<feature type="signal peptide" evidence="1">
    <location>
        <begin position="1"/>
        <end position="31"/>
    </location>
</feature>
<organism evidence="2 3">
    <name type="scientific">Strongylus vulgaris</name>
    <name type="common">Blood worm</name>
    <dbReference type="NCBI Taxonomy" id="40348"/>
    <lineage>
        <taxon>Eukaryota</taxon>
        <taxon>Metazoa</taxon>
        <taxon>Ecdysozoa</taxon>
        <taxon>Nematoda</taxon>
        <taxon>Chromadorea</taxon>
        <taxon>Rhabditida</taxon>
        <taxon>Rhabditina</taxon>
        <taxon>Rhabditomorpha</taxon>
        <taxon>Strongyloidea</taxon>
        <taxon>Strongylidae</taxon>
        <taxon>Strongylus</taxon>
    </lineage>
</organism>
<feature type="chain" id="PRO_5018139200" description="Secreted protein" evidence="1">
    <location>
        <begin position="32"/>
        <end position="109"/>
    </location>
</feature>
<evidence type="ECO:0008006" key="4">
    <source>
        <dbReference type="Google" id="ProtNLM"/>
    </source>
</evidence>